<sequence>MSTSPPAPDRGLVFPRRDWPPPTGRSGGLRLLPSIPPPPPPKTSSHHPSIILPFSFPSFGDPTLLQGFLHAISSSFSCRRPTFNRLITPCLSISPFSPVRPQSRSRLLRNSAATHNSELHRPPLHPPLPLTGDL</sequence>
<feature type="region of interest" description="Disordered" evidence="1">
    <location>
        <begin position="1"/>
        <end position="47"/>
    </location>
</feature>
<keyword evidence="3" id="KW-1185">Reference proteome</keyword>
<name>A0A2V5ILY4_9EURO</name>
<reference evidence="2 3" key="1">
    <citation type="submission" date="2018-02" db="EMBL/GenBank/DDBJ databases">
        <title>The genomes of Aspergillus section Nigri reveals drivers in fungal speciation.</title>
        <authorList>
            <consortium name="DOE Joint Genome Institute"/>
            <person name="Vesth T.C."/>
            <person name="Nybo J."/>
            <person name="Theobald S."/>
            <person name="Brandl J."/>
            <person name="Frisvad J.C."/>
            <person name="Nielsen K.F."/>
            <person name="Lyhne E.K."/>
            <person name="Kogle M.E."/>
            <person name="Kuo A."/>
            <person name="Riley R."/>
            <person name="Clum A."/>
            <person name="Nolan M."/>
            <person name="Lipzen A."/>
            <person name="Salamov A."/>
            <person name="Henrissat B."/>
            <person name="Wiebenga A."/>
            <person name="De vries R.P."/>
            <person name="Grigoriev I.V."/>
            <person name="Mortensen U.H."/>
            <person name="Andersen M.R."/>
            <person name="Baker S.E."/>
        </authorList>
    </citation>
    <scope>NUCLEOTIDE SEQUENCE [LARGE SCALE GENOMIC DNA]</scope>
    <source>
        <strain evidence="2 3">CBS 114.80</strain>
    </source>
</reference>
<protein>
    <submittedName>
        <fullName evidence="2">Uncharacterized protein</fullName>
    </submittedName>
</protein>
<evidence type="ECO:0000256" key="1">
    <source>
        <dbReference type="SAM" id="MobiDB-lite"/>
    </source>
</evidence>
<dbReference type="AlphaFoldDB" id="A0A2V5ILY4"/>
<organism evidence="2 3">
    <name type="scientific">Aspergillus indologenus CBS 114.80</name>
    <dbReference type="NCBI Taxonomy" id="1450541"/>
    <lineage>
        <taxon>Eukaryota</taxon>
        <taxon>Fungi</taxon>
        <taxon>Dikarya</taxon>
        <taxon>Ascomycota</taxon>
        <taxon>Pezizomycotina</taxon>
        <taxon>Eurotiomycetes</taxon>
        <taxon>Eurotiomycetidae</taxon>
        <taxon>Eurotiales</taxon>
        <taxon>Aspergillaceae</taxon>
        <taxon>Aspergillus</taxon>
        <taxon>Aspergillus subgen. Circumdati</taxon>
    </lineage>
</organism>
<feature type="region of interest" description="Disordered" evidence="1">
    <location>
        <begin position="113"/>
        <end position="134"/>
    </location>
</feature>
<feature type="compositionally biased region" description="Pro residues" evidence="1">
    <location>
        <begin position="124"/>
        <end position="134"/>
    </location>
</feature>
<evidence type="ECO:0000313" key="2">
    <source>
        <dbReference type="EMBL" id="PYI24867.1"/>
    </source>
</evidence>
<evidence type="ECO:0000313" key="3">
    <source>
        <dbReference type="Proteomes" id="UP000248817"/>
    </source>
</evidence>
<proteinExistence type="predicted"/>
<gene>
    <name evidence="2" type="ORF">BP00DRAFT_149150</name>
</gene>
<dbReference type="EMBL" id="KZ825755">
    <property type="protein sequence ID" value="PYI24867.1"/>
    <property type="molecule type" value="Genomic_DNA"/>
</dbReference>
<accession>A0A2V5ILY4</accession>
<dbReference type="Proteomes" id="UP000248817">
    <property type="component" value="Unassembled WGS sequence"/>
</dbReference>